<evidence type="ECO:0000256" key="2">
    <source>
        <dbReference type="SAM" id="Phobius"/>
    </source>
</evidence>
<dbReference type="PANTHER" id="PTHR37299">
    <property type="entry name" value="TRANSCRIPTIONAL REGULATOR-RELATED"/>
    <property type="match status" value="1"/>
</dbReference>
<organism evidence="4 5">
    <name type="scientific">Alteromonas halophila</name>
    <dbReference type="NCBI Taxonomy" id="516698"/>
    <lineage>
        <taxon>Bacteria</taxon>
        <taxon>Pseudomonadati</taxon>
        <taxon>Pseudomonadota</taxon>
        <taxon>Gammaproteobacteria</taxon>
        <taxon>Alteromonadales</taxon>
        <taxon>Alteromonadaceae</taxon>
        <taxon>Alteromonas/Salinimonas group</taxon>
        <taxon>Alteromonas</taxon>
    </lineage>
</organism>
<dbReference type="InterPro" id="IPR046947">
    <property type="entry name" value="LytR-like"/>
</dbReference>
<reference evidence="4" key="2">
    <citation type="submission" date="2020-09" db="EMBL/GenBank/DDBJ databases">
        <authorList>
            <person name="Sun Q."/>
            <person name="Kim S."/>
        </authorList>
    </citation>
    <scope>NUCLEOTIDE SEQUENCE</scope>
    <source>
        <strain evidence="4">KCTC 22164</strain>
    </source>
</reference>
<accession>A0A918JL02</accession>
<keyword evidence="2" id="KW-0472">Membrane</keyword>
<protein>
    <recommendedName>
        <fullName evidence="3">HTH LytTR-type domain-containing protein</fullName>
    </recommendedName>
</protein>
<dbReference type="PANTHER" id="PTHR37299:SF1">
    <property type="entry name" value="STAGE 0 SPORULATION PROTEIN A HOMOLOG"/>
    <property type="match status" value="1"/>
</dbReference>
<gene>
    <name evidence="4" type="primary">rpfD</name>
    <name evidence="4" type="ORF">GCM10007391_20460</name>
</gene>
<dbReference type="Proteomes" id="UP000631300">
    <property type="component" value="Unassembled WGS sequence"/>
</dbReference>
<feature type="transmembrane region" description="Helical" evidence="2">
    <location>
        <begin position="145"/>
        <end position="162"/>
    </location>
</feature>
<dbReference type="PIRSF" id="PIRSF031767">
    <property type="entry name" value="MHYE_LytTR"/>
    <property type="match status" value="1"/>
</dbReference>
<dbReference type="RefSeq" id="WP_189406130.1">
    <property type="nucleotide sequence ID" value="NZ_BMXP01000004.1"/>
</dbReference>
<evidence type="ECO:0000259" key="3">
    <source>
        <dbReference type="PROSITE" id="PS50930"/>
    </source>
</evidence>
<evidence type="ECO:0000256" key="1">
    <source>
        <dbReference type="ARBA" id="ARBA00023012"/>
    </source>
</evidence>
<name>A0A918JL02_9ALTE</name>
<keyword evidence="2" id="KW-0812">Transmembrane</keyword>
<comment type="caution">
    <text evidence="4">The sequence shown here is derived from an EMBL/GenBank/DDBJ whole genome shotgun (WGS) entry which is preliminary data.</text>
</comment>
<keyword evidence="1" id="KW-0902">Two-component regulatory system</keyword>
<feature type="transmembrane region" description="Helical" evidence="2">
    <location>
        <begin position="20"/>
        <end position="41"/>
    </location>
</feature>
<dbReference type="Gene3D" id="2.40.50.1020">
    <property type="entry name" value="LytTr DNA-binding domain"/>
    <property type="match status" value="1"/>
</dbReference>
<dbReference type="GO" id="GO:0003677">
    <property type="term" value="F:DNA binding"/>
    <property type="evidence" value="ECO:0007669"/>
    <property type="project" value="InterPro"/>
</dbReference>
<dbReference type="InterPro" id="IPR012379">
    <property type="entry name" value="LytTR_MHYE"/>
</dbReference>
<feature type="transmembrane region" description="Helical" evidence="2">
    <location>
        <begin position="94"/>
        <end position="116"/>
    </location>
</feature>
<feature type="domain" description="HTH LytTR-type" evidence="3">
    <location>
        <begin position="190"/>
        <end position="294"/>
    </location>
</feature>
<reference evidence="4" key="1">
    <citation type="journal article" date="2014" name="Int. J. Syst. Evol. Microbiol.">
        <title>Complete genome sequence of Corynebacterium casei LMG S-19264T (=DSM 44701T), isolated from a smear-ripened cheese.</title>
        <authorList>
            <consortium name="US DOE Joint Genome Institute (JGI-PGF)"/>
            <person name="Walter F."/>
            <person name="Albersmeier A."/>
            <person name="Kalinowski J."/>
            <person name="Ruckert C."/>
        </authorList>
    </citation>
    <scope>NUCLEOTIDE SEQUENCE</scope>
    <source>
        <strain evidence="4">KCTC 22164</strain>
    </source>
</reference>
<dbReference type="GO" id="GO:0000156">
    <property type="term" value="F:phosphorelay response regulator activity"/>
    <property type="evidence" value="ECO:0007669"/>
    <property type="project" value="InterPro"/>
</dbReference>
<keyword evidence="5" id="KW-1185">Reference proteome</keyword>
<evidence type="ECO:0000313" key="5">
    <source>
        <dbReference type="Proteomes" id="UP000631300"/>
    </source>
</evidence>
<keyword evidence="2" id="KW-1133">Transmembrane helix</keyword>
<dbReference type="AlphaFoldDB" id="A0A918JL02"/>
<feature type="transmembrane region" description="Helical" evidence="2">
    <location>
        <begin position="61"/>
        <end position="82"/>
    </location>
</feature>
<dbReference type="EMBL" id="BMXP01000004">
    <property type="protein sequence ID" value="GGW86661.1"/>
    <property type="molecule type" value="Genomic_DNA"/>
</dbReference>
<dbReference type="PROSITE" id="PS50930">
    <property type="entry name" value="HTH_LYTTR"/>
    <property type="match status" value="1"/>
</dbReference>
<dbReference type="SMART" id="SM00850">
    <property type="entry name" value="LytTR"/>
    <property type="match status" value="1"/>
</dbReference>
<proteinExistence type="predicted"/>
<evidence type="ECO:0000313" key="4">
    <source>
        <dbReference type="EMBL" id="GGW86661.1"/>
    </source>
</evidence>
<sequence>MNSWDEKMGRFLRRTEQYHLLMLIGAAFIYFMVNNTINAASSWTELSRDPANTSALWEPYVWEYTSALSTTLLLLPLIFIIRRMAHAEYGLKKLLLIHLCLGSLFSVCHVALMVGLRKAVYSITERSYDFGPIVGEFFYEYRKDLWGYATLLATYYLIHFVYQRLIGEAAPVATEPLTDTPATPGLPAHLLVKKLNREFLVRLNDVLWVEAAGNYVNLHTEDGVYPLRMTMKQFCTDARAHHIYRIHRSYATRAQAISTIEYDDTGDGTLTLTTGTALPVSRRYKDSLKAAFSPALT</sequence>
<dbReference type="Pfam" id="PF04397">
    <property type="entry name" value="LytTR"/>
    <property type="match status" value="1"/>
</dbReference>
<dbReference type="InterPro" id="IPR007492">
    <property type="entry name" value="LytTR_DNA-bd_dom"/>
</dbReference>